<evidence type="ECO:0000313" key="2">
    <source>
        <dbReference type="Proteomes" id="UP001162992"/>
    </source>
</evidence>
<dbReference type="Proteomes" id="UP001162992">
    <property type="component" value="Chromosome 20"/>
</dbReference>
<name>A0ACC2AMH4_DIPCM</name>
<proteinExistence type="predicted"/>
<protein>
    <submittedName>
        <fullName evidence="1">Uncharacterized protein</fullName>
    </submittedName>
</protein>
<keyword evidence="2" id="KW-1185">Reference proteome</keyword>
<sequence>MESVSSGTMRLSSSKCLQFESGSLRSLSRNGSSCKGRDWAALEPELFALVLQRVQQRGREEKGEGRRVVALAGVCRHWRQLILQQACETSLSQTGLLQFPSALTQPGPWLQPLQCLLKRKGSVITLFQSSPADHHELEFLVAARSRFRLGGCIYDITANPKTFSKRAPGYIGMLKSNVWGSDFALFQCKLANPPYQHTLMRMKSAVAVVRFSQHFVDRGIRQRRISCIIPQPSAITPLYSDDAIPAGLQNFKRQLLTSTFRSWIGWTCTVGRVKQAINSFRRSSNVLMIDHQMRNSSFESIEGHDPGAARTLATKDQTAADPPSLQLRSKIPAWDDRQQCWALDFKGRATLPSMHNFQLIHAETSCDQASSSLDLTDQAAAAASGQEINIVLQVAKTGKGLYNMDFCYPLSAVQALAICLSSFSTSVGFEP</sequence>
<comment type="caution">
    <text evidence="1">The sequence shown here is derived from an EMBL/GenBank/DDBJ whole genome shotgun (WGS) entry which is preliminary data.</text>
</comment>
<gene>
    <name evidence="1" type="ORF">O6H91_20G007100</name>
</gene>
<organism evidence="1 2">
    <name type="scientific">Diphasiastrum complanatum</name>
    <name type="common">Issler's clubmoss</name>
    <name type="synonym">Lycopodium complanatum</name>
    <dbReference type="NCBI Taxonomy" id="34168"/>
    <lineage>
        <taxon>Eukaryota</taxon>
        <taxon>Viridiplantae</taxon>
        <taxon>Streptophyta</taxon>
        <taxon>Embryophyta</taxon>
        <taxon>Tracheophyta</taxon>
        <taxon>Lycopodiopsida</taxon>
        <taxon>Lycopodiales</taxon>
        <taxon>Lycopodiaceae</taxon>
        <taxon>Lycopodioideae</taxon>
        <taxon>Diphasiastrum</taxon>
    </lineage>
</organism>
<accession>A0ACC2AMH4</accession>
<evidence type="ECO:0000313" key="1">
    <source>
        <dbReference type="EMBL" id="KAJ7518764.1"/>
    </source>
</evidence>
<reference evidence="2" key="1">
    <citation type="journal article" date="2024" name="Proc. Natl. Acad. Sci. U.S.A.">
        <title>Extraordinary preservation of gene collinearity over three hundred million years revealed in homosporous lycophytes.</title>
        <authorList>
            <person name="Li C."/>
            <person name="Wickell D."/>
            <person name="Kuo L.Y."/>
            <person name="Chen X."/>
            <person name="Nie B."/>
            <person name="Liao X."/>
            <person name="Peng D."/>
            <person name="Ji J."/>
            <person name="Jenkins J."/>
            <person name="Williams M."/>
            <person name="Shu S."/>
            <person name="Plott C."/>
            <person name="Barry K."/>
            <person name="Rajasekar S."/>
            <person name="Grimwood J."/>
            <person name="Han X."/>
            <person name="Sun S."/>
            <person name="Hou Z."/>
            <person name="He W."/>
            <person name="Dai G."/>
            <person name="Sun C."/>
            <person name="Schmutz J."/>
            <person name="Leebens-Mack J.H."/>
            <person name="Li F.W."/>
            <person name="Wang L."/>
        </authorList>
    </citation>
    <scope>NUCLEOTIDE SEQUENCE [LARGE SCALE GENOMIC DNA]</scope>
    <source>
        <strain evidence="2">cv. PW_Plant_1</strain>
    </source>
</reference>
<dbReference type="EMBL" id="CM055111">
    <property type="protein sequence ID" value="KAJ7518764.1"/>
    <property type="molecule type" value="Genomic_DNA"/>
</dbReference>